<comment type="function">
    <text evidence="2">Decarboxylates L-threonine-O-3-phosphate to yield (R)-1-amino-2-propanol O-2-phosphate, the precursor for the linkage between the nucleotide loop and the corrin ring in cobalamin.</text>
</comment>
<dbReference type="PANTHER" id="PTHR42885">
    <property type="entry name" value="HISTIDINOL-PHOSPHATE AMINOTRANSFERASE-RELATED"/>
    <property type="match status" value="1"/>
</dbReference>
<dbReference type="Proteomes" id="UP000606870">
    <property type="component" value="Unassembled WGS sequence"/>
</dbReference>
<evidence type="ECO:0000256" key="2">
    <source>
        <dbReference type="ARBA" id="ARBA00003444"/>
    </source>
</evidence>
<proteinExistence type="predicted"/>
<evidence type="ECO:0000256" key="9">
    <source>
        <dbReference type="ARBA" id="ARBA00048531"/>
    </source>
</evidence>
<keyword evidence="5" id="KW-0169">Cobalamin biosynthesis</keyword>
<reference evidence="11 12" key="1">
    <citation type="submission" date="2020-08" db="EMBL/GenBank/DDBJ databases">
        <authorList>
            <person name="Liu C."/>
            <person name="Sun Q."/>
        </authorList>
    </citation>
    <scope>NUCLEOTIDE SEQUENCE [LARGE SCALE GENOMIC DNA]</scope>
    <source>
        <strain evidence="11 12">NSJ-59</strain>
    </source>
</reference>
<evidence type="ECO:0000313" key="11">
    <source>
        <dbReference type="EMBL" id="MBC3537858.1"/>
    </source>
</evidence>
<dbReference type="SUPFAM" id="SSF53383">
    <property type="entry name" value="PLP-dependent transferases"/>
    <property type="match status" value="1"/>
</dbReference>
<keyword evidence="6" id="KW-0663">Pyridoxal phosphate</keyword>
<comment type="pathway">
    <text evidence="3">Cofactor biosynthesis; adenosylcobalamin biosynthesis.</text>
</comment>
<dbReference type="InterPro" id="IPR015424">
    <property type="entry name" value="PyrdxlP-dep_Trfase"/>
</dbReference>
<organism evidence="11 12">
    <name type="scientific">Megasphaera hominis</name>
    <dbReference type="NCBI Taxonomy" id="159836"/>
    <lineage>
        <taxon>Bacteria</taxon>
        <taxon>Bacillati</taxon>
        <taxon>Bacillota</taxon>
        <taxon>Negativicutes</taxon>
        <taxon>Veillonellales</taxon>
        <taxon>Veillonellaceae</taxon>
        <taxon>Megasphaera</taxon>
    </lineage>
</organism>
<accession>A0ABR6VKR0</accession>
<dbReference type="InterPro" id="IPR004838">
    <property type="entry name" value="NHTrfase_class1_PyrdxlP-BS"/>
</dbReference>
<evidence type="ECO:0000256" key="5">
    <source>
        <dbReference type="ARBA" id="ARBA00022573"/>
    </source>
</evidence>
<dbReference type="NCBIfam" id="TIGR01140">
    <property type="entry name" value="L_thr_O3P_dcar"/>
    <property type="match status" value="1"/>
</dbReference>
<gene>
    <name evidence="11" type="ORF">H8J70_11465</name>
</gene>
<evidence type="ECO:0000256" key="6">
    <source>
        <dbReference type="ARBA" id="ARBA00022898"/>
    </source>
</evidence>
<comment type="caution">
    <text evidence="11">The sequence shown here is derived from an EMBL/GenBank/DDBJ whole genome shotgun (WGS) entry which is preliminary data.</text>
</comment>
<evidence type="ECO:0000313" key="12">
    <source>
        <dbReference type="Proteomes" id="UP000606870"/>
    </source>
</evidence>
<dbReference type="GO" id="GO:0048472">
    <property type="term" value="F:threonine-phosphate decarboxylase activity"/>
    <property type="evidence" value="ECO:0007669"/>
    <property type="project" value="UniProtKB-EC"/>
</dbReference>
<dbReference type="Pfam" id="PF00155">
    <property type="entry name" value="Aminotran_1_2"/>
    <property type="match status" value="1"/>
</dbReference>
<protein>
    <recommendedName>
        <fullName evidence="4">threonine-phosphate decarboxylase</fullName>
        <ecNumber evidence="4">4.1.1.81</ecNumber>
    </recommendedName>
    <alternativeName>
        <fullName evidence="8">L-threonine-O-3-phosphate decarboxylase</fullName>
    </alternativeName>
</protein>
<evidence type="ECO:0000256" key="7">
    <source>
        <dbReference type="ARBA" id="ARBA00023239"/>
    </source>
</evidence>
<dbReference type="InterPro" id="IPR005860">
    <property type="entry name" value="CobD"/>
</dbReference>
<dbReference type="Gene3D" id="3.90.1150.10">
    <property type="entry name" value="Aspartate Aminotransferase, domain 1"/>
    <property type="match status" value="1"/>
</dbReference>
<dbReference type="PROSITE" id="PS00105">
    <property type="entry name" value="AA_TRANSFER_CLASS_1"/>
    <property type="match status" value="1"/>
</dbReference>
<dbReference type="EC" id="4.1.1.81" evidence="4"/>
<name>A0ABR6VKR0_9FIRM</name>
<dbReference type="EMBL" id="JACOGK010000046">
    <property type="protein sequence ID" value="MBC3537858.1"/>
    <property type="molecule type" value="Genomic_DNA"/>
</dbReference>
<evidence type="ECO:0000256" key="1">
    <source>
        <dbReference type="ARBA" id="ARBA00001933"/>
    </source>
</evidence>
<comment type="catalytic activity">
    <reaction evidence="9">
        <text>O-phospho-L-threonine + H(+) = (R)-1-aminopropan-2-yl phosphate + CO2</text>
        <dbReference type="Rhea" id="RHEA:11492"/>
        <dbReference type="ChEBI" id="CHEBI:15378"/>
        <dbReference type="ChEBI" id="CHEBI:16526"/>
        <dbReference type="ChEBI" id="CHEBI:58563"/>
        <dbReference type="ChEBI" id="CHEBI:58675"/>
        <dbReference type="EC" id="4.1.1.81"/>
    </reaction>
</comment>
<sequence length="335" mass="37336">MGLSLSVKNTILSHLNSIIHYPDPECRGLRAAISSFYSLETSFILPGNGAAELLYLLMEVLRPKRVLIPAPSFSEYARAAVSVHADVVYWPLQMEAGFQPDLGALAAEACHFDCLFLANPNNPTGNLLPRREVMQLLESLQHTDTYVVIDESFIDFRSDGGEYSVADLVRSYPRLIVLHSLTKIFALPGLRLGFAVAAPELVTAAETHTDVWHVNVLAQAAGVAALQDTEYLTRTQAFVQAEGKYLYGELQKLPHLRVWPPSVNFILVQSLRQDLPAHVLRQNLQNEGILLRDCGNYPGLTPYFFRLAVRTQCENERLIHNLRACLTAKSTEKPL</sequence>
<dbReference type="CDD" id="cd00609">
    <property type="entry name" value="AAT_like"/>
    <property type="match status" value="1"/>
</dbReference>
<evidence type="ECO:0000256" key="4">
    <source>
        <dbReference type="ARBA" id="ARBA00012285"/>
    </source>
</evidence>
<dbReference type="InterPro" id="IPR015421">
    <property type="entry name" value="PyrdxlP-dep_Trfase_major"/>
</dbReference>
<dbReference type="InterPro" id="IPR015422">
    <property type="entry name" value="PyrdxlP-dep_Trfase_small"/>
</dbReference>
<keyword evidence="7 11" id="KW-0456">Lyase</keyword>
<dbReference type="Gene3D" id="3.40.640.10">
    <property type="entry name" value="Type I PLP-dependent aspartate aminotransferase-like (Major domain)"/>
    <property type="match status" value="1"/>
</dbReference>
<evidence type="ECO:0000256" key="8">
    <source>
        <dbReference type="ARBA" id="ARBA00029996"/>
    </source>
</evidence>
<evidence type="ECO:0000259" key="10">
    <source>
        <dbReference type="Pfam" id="PF00155"/>
    </source>
</evidence>
<dbReference type="InterPro" id="IPR004839">
    <property type="entry name" value="Aminotransferase_I/II_large"/>
</dbReference>
<keyword evidence="12" id="KW-1185">Reference proteome</keyword>
<comment type="cofactor">
    <cofactor evidence="1">
        <name>pyridoxal 5'-phosphate</name>
        <dbReference type="ChEBI" id="CHEBI:597326"/>
    </cofactor>
</comment>
<dbReference type="PANTHER" id="PTHR42885:SF1">
    <property type="entry name" value="THREONINE-PHOSPHATE DECARBOXYLASE"/>
    <property type="match status" value="1"/>
</dbReference>
<evidence type="ECO:0000256" key="3">
    <source>
        <dbReference type="ARBA" id="ARBA00004953"/>
    </source>
</evidence>
<feature type="domain" description="Aminotransferase class I/classII large" evidence="10">
    <location>
        <begin position="20"/>
        <end position="321"/>
    </location>
</feature>